<dbReference type="PANTHER" id="PTHR47642">
    <property type="entry name" value="ATP-DEPENDENT DNA HELICASE"/>
    <property type="match status" value="1"/>
</dbReference>
<dbReference type="Proteomes" id="UP000649617">
    <property type="component" value="Unassembled WGS sequence"/>
</dbReference>
<proteinExistence type="predicted"/>
<dbReference type="SUPFAM" id="SSF52540">
    <property type="entry name" value="P-loop containing nucleoside triphosphate hydrolases"/>
    <property type="match status" value="2"/>
</dbReference>
<dbReference type="OrthoDB" id="416437at2759"/>
<accession>A0A812YI79</accession>
<sequence length="1296" mass="145103">MADLHVQYILAEAADAEAVADDVLGRPEILDESGDIMLAAENADMPLPAKGGPKQKARAARKIRPHELCPGQLGHACCFSLRESALGQPAVLPKGEKTCVWCSPERLQKVLAEPQRRKRATHALRVWTDADQAAVLTRAWERLPASHHAALRAALARPSRAKAAVSARKAAAVERQSWHTLLNHRVNLGLPMTPNAETVYLAKKADDDRRLRAKFGAMMQARDAGDKDWRSPAAERFEQWCRSSSWLLCEQCLRLEQRPVQQRDIVGTGPRKNTVRKCHHCRSGAGYPTVSANMIPEELQNISLDVLWAVRPLEPDVGLPVFAKHGYRVHTDMIRFWWRPQTVEAQLESLEDEQDRAAAQMHERFLRRHRASLTGMADDRALRLPWTNMCETCIRKADVRRRDRRDLQPAPCLVPGAASDDDAVSDSDQDDADVREEEEDAFKDDAEAPAPLDFAKPGRNSAKAAYLAKVLGSVLGYGADYDLFQFVYDLWLWSALGAKNNTAEAPLRLAMAGYSDEMTKLQRCKLRLPVAETLHIAHVLAQAVQGLLTGANNQRLGRGKANEAPWTSHIFAAKDGTGRKTVLNFFGRLEYQAVKLEESLAATVPADNLVMSSLVEGSQRSWTGSGWPLEPGASCYDASAGVLRLHRTESDYNAVGVRLRLRSQVLHSFTTEWLADACSDYAVARRVLTDYHPLEPEMTLQLAMQWFPQCFAGSTLQRFRAPVPWEGDLPERVQQYINSTWHAVDMPLADFLRRTNRSGRIHQALRKKYKQFVAQELPGEEPMESLETWANSALLAGDVAVAAIYLSRYNDCYYGQWVLMNVPFQSLDDLYRPELELVLPHLYYQTLAFLLRPADWMREDAIRAKLELEAPREHHVRNILAMLFAKQGLIRRYLSGELDKNEDLRGSSKGAEEVAGNTDVDLSGKQQRIADELVEAVQQGMDQKRQRENAWKVEDDWVSKDAADIDEEGPPARSAFAVLGPGKTTAVHAAIRRVSQAGSRILLTAPTGRLAATLRERLPELEVDTVLWPYDLIVVEERLPTLVFVGNFYQLPGVDPTSALDSPLWHSVLVKKRELHTMLRCKCAKRRQTRELLRVGKPTQQQLRQIKAGHKAPSRQRAGYVMNAEPSQEDVANILAETPHTLFLTVSRRACAESNVNNFEHGKMVAQAPVEVPIYRGSRILLTKNLNKSIGFVNGMGAVVLGIDGGNIIVKTDQGIRLAVHPWTSEDRIAHFPLRLGYASTLHKVQGATLEHITLWLDVANMPAAAYVALSRVEYDANWRFVGDPGIHHFTPARFH</sequence>
<gene>
    <name evidence="2" type="primary">PIF1</name>
    <name evidence="2" type="ORF">SPIL2461_LOCUS22768</name>
</gene>
<dbReference type="Gene3D" id="2.30.30.940">
    <property type="match status" value="1"/>
</dbReference>
<evidence type="ECO:0000256" key="1">
    <source>
        <dbReference type="SAM" id="MobiDB-lite"/>
    </source>
</evidence>
<comment type="caution">
    <text evidence="2">The sequence shown here is derived from an EMBL/GenBank/DDBJ whole genome shotgun (WGS) entry which is preliminary data.</text>
</comment>
<dbReference type="InterPro" id="IPR051055">
    <property type="entry name" value="PIF1_helicase"/>
</dbReference>
<dbReference type="EMBL" id="CAJNIZ010047628">
    <property type="protein sequence ID" value="CAE7772146.1"/>
    <property type="molecule type" value="Genomic_DNA"/>
</dbReference>
<dbReference type="Gene3D" id="3.40.50.300">
    <property type="entry name" value="P-loop containing nucleotide triphosphate hydrolases"/>
    <property type="match status" value="2"/>
</dbReference>
<protein>
    <submittedName>
        <fullName evidence="2">PIF1 protein</fullName>
    </submittedName>
</protein>
<dbReference type="InterPro" id="IPR027417">
    <property type="entry name" value="P-loop_NTPase"/>
</dbReference>
<organism evidence="2 3">
    <name type="scientific">Symbiodinium pilosum</name>
    <name type="common">Dinoflagellate</name>
    <dbReference type="NCBI Taxonomy" id="2952"/>
    <lineage>
        <taxon>Eukaryota</taxon>
        <taxon>Sar</taxon>
        <taxon>Alveolata</taxon>
        <taxon>Dinophyceae</taxon>
        <taxon>Suessiales</taxon>
        <taxon>Symbiodiniaceae</taxon>
        <taxon>Symbiodinium</taxon>
    </lineage>
</organism>
<reference evidence="2" key="1">
    <citation type="submission" date="2021-02" db="EMBL/GenBank/DDBJ databases">
        <authorList>
            <person name="Dougan E. K."/>
            <person name="Rhodes N."/>
            <person name="Thang M."/>
            <person name="Chan C."/>
        </authorList>
    </citation>
    <scope>NUCLEOTIDE SEQUENCE</scope>
</reference>
<evidence type="ECO:0000313" key="2">
    <source>
        <dbReference type="EMBL" id="CAE7772146.1"/>
    </source>
</evidence>
<name>A0A812YI79_SYMPI</name>
<feature type="compositionally biased region" description="Acidic residues" evidence="1">
    <location>
        <begin position="419"/>
        <end position="442"/>
    </location>
</feature>
<evidence type="ECO:0000313" key="3">
    <source>
        <dbReference type="Proteomes" id="UP000649617"/>
    </source>
</evidence>
<feature type="region of interest" description="Disordered" evidence="1">
    <location>
        <begin position="410"/>
        <end position="454"/>
    </location>
</feature>
<keyword evidence="3" id="KW-1185">Reference proteome</keyword>